<dbReference type="Pfam" id="PF01048">
    <property type="entry name" value="PNP_UDP_1"/>
    <property type="match status" value="1"/>
</dbReference>
<dbReference type="HAMAP" id="MF_00991">
    <property type="entry name" value="MqnB"/>
    <property type="match status" value="1"/>
</dbReference>
<dbReference type="OrthoDB" id="9788270at2"/>
<keyword evidence="1" id="KW-0474">Menaquinone biosynthesis</keyword>
<protein>
    <recommendedName>
        <fullName evidence="1 2">Futalosine hydrolase</fullName>
        <shortName evidence="1">FL hydrolase</shortName>
        <ecNumber evidence="1 2">3.2.2.26</ecNumber>
    </recommendedName>
    <alternativeName>
        <fullName evidence="1">Futalosine nucleosidase</fullName>
    </alternativeName>
    <alternativeName>
        <fullName evidence="1">Menaquinone biosynthetic enzyme MqnB</fullName>
    </alternativeName>
</protein>
<evidence type="ECO:0000313" key="5">
    <source>
        <dbReference type="Proteomes" id="UP000319756"/>
    </source>
</evidence>
<reference evidence="5" key="1">
    <citation type="submission" date="2019-01" db="EMBL/GenBank/DDBJ databases">
        <title>Genomic analysis of Salicibibacter sp. NKC3-5.</title>
        <authorList>
            <person name="Oh Y.J."/>
        </authorList>
    </citation>
    <scope>NUCLEOTIDE SEQUENCE [LARGE SCALE GENOMIC DNA]</scope>
    <source>
        <strain evidence="5">NKC3-5</strain>
    </source>
</reference>
<dbReference type="NCBIfam" id="NF006087">
    <property type="entry name" value="PRK08236.1"/>
    <property type="match status" value="1"/>
</dbReference>
<organism evidence="4 5">
    <name type="scientific">Salicibibacter halophilus</name>
    <dbReference type="NCBI Taxonomy" id="2502791"/>
    <lineage>
        <taxon>Bacteria</taxon>
        <taxon>Bacillati</taxon>
        <taxon>Bacillota</taxon>
        <taxon>Bacilli</taxon>
        <taxon>Bacillales</taxon>
        <taxon>Bacillaceae</taxon>
        <taxon>Salicibibacter</taxon>
    </lineage>
</organism>
<dbReference type="KEGG" id="sale:EPH95_15390"/>
<comment type="similarity">
    <text evidence="1">Belongs to the PNP/UDP phosphorylase family. Futalosine hydrolase subfamily.</text>
</comment>
<dbReference type="GO" id="GO:0009234">
    <property type="term" value="P:menaquinone biosynthetic process"/>
    <property type="evidence" value="ECO:0007669"/>
    <property type="project" value="UniProtKB-UniRule"/>
</dbReference>
<dbReference type="InterPro" id="IPR019963">
    <property type="entry name" value="FL_hydrolase_MqnB"/>
</dbReference>
<dbReference type="UniPathway" id="UPA00079"/>
<dbReference type="Gene3D" id="3.40.50.1580">
    <property type="entry name" value="Nucleoside phosphorylase domain"/>
    <property type="match status" value="1"/>
</dbReference>
<dbReference type="InterPro" id="IPR035994">
    <property type="entry name" value="Nucleoside_phosphorylase_sf"/>
</dbReference>
<dbReference type="GO" id="GO:0008930">
    <property type="term" value="F:methylthioadenosine nucleosidase activity"/>
    <property type="evidence" value="ECO:0007669"/>
    <property type="project" value="TreeGrafter"/>
</dbReference>
<proteinExistence type="inferred from homology"/>
<gene>
    <name evidence="1" type="primary">mqnB</name>
    <name evidence="4" type="ORF">EPH95_15390</name>
</gene>
<dbReference type="GO" id="GO:0005829">
    <property type="term" value="C:cytosol"/>
    <property type="evidence" value="ECO:0007669"/>
    <property type="project" value="TreeGrafter"/>
</dbReference>
<comment type="pathway">
    <text evidence="1">Quinol/quinone metabolism; menaquinone biosynthesis.</text>
</comment>
<sequence>MAKILIMTAVEAEKEAVERGIGEVENINVEIAGVGPAQAAARTAFALTSDNYDMVMSIGIGGGFKNRAEIGDIMISERLVAGDLGAESKGSFLPIDELGFGSNEIVADATSAEQMAKKLTEKGEKVRTGAVLTLSTVTGTEETATMLVQRFTDACAEAMEGFGVASAAAEKDLPVLEVRSISNLIGPREKENWNIKEALATLEKAGLAIKELFT</sequence>
<evidence type="ECO:0000313" key="4">
    <source>
        <dbReference type="EMBL" id="QDI92404.1"/>
    </source>
</evidence>
<evidence type="ECO:0000256" key="2">
    <source>
        <dbReference type="NCBIfam" id="TIGR03664"/>
    </source>
</evidence>
<dbReference type="Proteomes" id="UP000319756">
    <property type="component" value="Chromosome"/>
</dbReference>
<keyword evidence="1 4" id="KW-0378">Hydrolase</keyword>
<evidence type="ECO:0000256" key="1">
    <source>
        <dbReference type="HAMAP-Rule" id="MF_00991"/>
    </source>
</evidence>
<keyword evidence="4" id="KW-0326">Glycosidase</keyword>
<dbReference type="NCBIfam" id="TIGR03664">
    <property type="entry name" value="fut_nucase"/>
    <property type="match status" value="1"/>
</dbReference>
<dbReference type="PANTHER" id="PTHR46832">
    <property type="entry name" value="5'-METHYLTHIOADENOSINE/S-ADENOSYLHOMOCYSTEINE NUCLEOSIDASE"/>
    <property type="match status" value="1"/>
</dbReference>
<dbReference type="SUPFAM" id="SSF53167">
    <property type="entry name" value="Purine and uridine phosphorylases"/>
    <property type="match status" value="1"/>
</dbReference>
<comment type="catalytic activity">
    <reaction evidence="1">
        <text>futalosine + H2O = dehypoxanthine futalosine + hypoxanthine</text>
        <dbReference type="Rhea" id="RHEA:25904"/>
        <dbReference type="ChEBI" id="CHEBI:15377"/>
        <dbReference type="ChEBI" id="CHEBI:17368"/>
        <dbReference type="ChEBI" id="CHEBI:58863"/>
        <dbReference type="ChEBI" id="CHEBI:58864"/>
        <dbReference type="EC" id="3.2.2.26"/>
    </reaction>
</comment>
<dbReference type="InterPro" id="IPR000845">
    <property type="entry name" value="Nucleoside_phosphorylase_d"/>
</dbReference>
<dbReference type="PANTHER" id="PTHR46832:SF2">
    <property type="entry name" value="FUTALOSINE HYDROLASE"/>
    <property type="match status" value="1"/>
</dbReference>
<accession>A0A514LKK8</accession>
<dbReference type="GO" id="GO:0008782">
    <property type="term" value="F:adenosylhomocysteine nucleosidase activity"/>
    <property type="evidence" value="ECO:0007669"/>
    <property type="project" value="TreeGrafter"/>
</dbReference>
<evidence type="ECO:0000259" key="3">
    <source>
        <dbReference type="Pfam" id="PF01048"/>
    </source>
</evidence>
<dbReference type="GO" id="GO:0019284">
    <property type="term" value="P:L-methionine salvage from S-adenosylmethionine"/>
    <property type="evidence" value="ECO:0007669"/>
    <property type="project" value="TreeGrafter"/>
</dbReference>
<feature type="domain" description="Nucleoside phosphorylase" evidence="3">
    <location>
        <begin position="25"/>
        <end position="212"/>
    </location>
</feature>
<dbReference type="GO" id="GO:0009116">
    <property type="term" value="P:nucleoside metabolic process"/>
    <property type="evidence" value="ECO:0007669"/>
    <property type="project" value="InterPro"/>
</dbReference>
<dbReference type="EC" id="3.2.2.26" evidence="1 2"/>
<keyword evidence="5" id="KW-1185">Reference proteome</keyword>
<dbReference type="EMBL" id="CP035485">
    <property type="protein sequence ID" value="QDI92404.1"/>
    <property type="molecule type" value="Genomic_DNA"/>
</dbReference>
<name>A0A514LKK8_9BACI</name>
<comment type="function">
    <text evidence="1">Catalyzes the hydrolysis of futalosine (FL) to dehypoxanthine futalosine (DHFL) and hypoxanthine, a step in the biosynthesis of menaquinone (MK, vitamin K2).</text>
</comment>
<dbReference type="AlphaFoldDB" id="A0A514LKK8"/>
<dbReference type="RefSeq" id="WP_142090912.1">
    <property type="nucleotide sequence ID" value="NZ_CP035485.1"/>
</dbReference>
<dbReference type="CDD" id="cd17766">
    <property type="entry name" value="futalosine_nucleosidase_MqnB"/>
    <property type="match status" value="1"/>
</dbReference>